<dbReference type="Gene3D" id="2.40.10.10">
    <property type="entry name" value="Trypsin-like serine proteases"/>
    <property type="match status" value="1"/>
</dbReference>
<dbReference type="SUPFAM" id="SSF50494">
    <property type="entry name" value="Trypsin-like serine proteases"/>
    <property type="match status" value="1"/>
</dbReference>
<evidence type="ECO:0000256" key="3">
    <source>
        <dbReference type="ARBA" id="ARBA00023157"/>
    </source>
</evidence>
<evidence type="ECO:0000259" key="6">
    <source>
        <dbReference type="PROSITE" id="PS50240"/>
    </source>
</evidence>
<dbReference type="PANTHER" id="PTHR24276:SF98">
    <property type="entry name" value="FI18310P1-RELATED"/>
    <property type="match status" value="1"/>
</dbReference>
<evidence type="ECO:0000256" key="4">
    <source>
        <dbReference type="ARBA" id="ARBA00023180"/>
    </source>
</evidence>
<dbReference type="AlphaFoldDB" id="A0A7S1BD86"/>
<proteinExistence type="inferred from homology"/>
<keyword evidence="5" id="KW-0720">Serine protease</keyword>
<reference evidence="7" key="1">
    <citation type="submission" date="2021-01" db="EMBL/GenBank/DDBJ databases">
        <authorList>
            <person name="Corre E."/>
            <person name="Pelletier E."/>
            <person name="Niang G."/>
            <person name="Scheremetjew M."/>
            <person name="Finn R."/>
            <person name="Kale V."/>
            <person name="Holt S."/>
            <person name="Cochrane G."/>
            <person name="Meng A."/>
            <person name="Brown T."/>
            <person name="Cohen L."/>
        </authorList>
    </citation>
    <scope>NUCLEOTIDE SEQUENCE</scope>
    <source>
        <strain evidence="7">308</strain>
    </source>
</reference>
<dbReference type="FunFam" id="2.40.10.10:FF:000002">
    <property type="entry name" value="Transmembrane protease serine"/>
    <property type="match status" value="1"/>
</dbReference>
<dbReference type="PROSITE" id="PS00134">
    <property type="entry name" value="TRYPSIN_HIS"/>
    <property type="match status" value="1"/>
</dbReference>
<gene>
    <name evidence="7" type="ORF">CHYS00102_LOCUS10025</name>
</gene>
<dbReference type="CDD" id="cd00190">
    <property type="entry name" value="Tryp_SPc"/>
    <property type="match status" value="1"/>
</dbReference>
<comment type="similarity">
    <text evidence="1">Belongs to the peptidase S1 family.</text>
</comment>
<keyword evidence="5" id="KW-0645">Protease</keyword>
<evidence type="ECO:0000256" key="1">
    <source>
        <dbReference type="ARBA" id="ARBA00007664"/>
    </source>
</evidence>
<dbReference type="SMART" id="SM00020">
    <property type="entry name" value="Tryp_SPc"/>
    <property type="match status" value="1"/>
</dbReference>
<dbReference type="EMBL" id="HBFR01013756">
    <property type="protein sequence ID" value="CAD8882830.1"/>
    <property type="molecule type" value="Transcribed_RNA"/>
</dbReference>
<sequence>MKIPFDFFKLNILFALRTILPYQKNAVEALIHNQTNNILPNIGNLTSRESGTYENLLEEDDNKRRNGSNRQVKKNRNRYKRQINSKITNGSYAPPTRYPYFGQSNPLNCGAVLIASKALLTAAHCANLFKGVVHVGYAGTSRRGEAIPIRRVIRHQSYNSRTFDYDYAVVLLRRPVRNKRLTPICLAKPRWKKSGKNFTVMGMGYTKVNRSSKINRSYPNRIKHTVVQYLQNGPCSRQNYNMPVTSRMICGTSRNNKDACQGDSGGPLILKGKTKIQDILVGIVSWGNGCGTRPGVYSDVSNQRSWIIRTVKNNGGGVMRQDCRQNY</sequence>
<dbReference type="PANTHER" id="PTHR24276">
    <property type="entry name" value="POLYSERASE-RELATED"/>
    <property type="match status" value="1"/>
</dbReference>
<keyword evidence="3" id="KW-1015">Disulfide bond</keyword>
<organism evidence="7">
    <name type="scientific">Corethron hystrix</name>
    <dbReference type="NCBI Taxonomy" id="216773"/>
    <lineage>
        <taxon>Eukaryota</taxon>
        <taxon>Sar</taxon>
        <taxon>Stramenopiles</taxon>
        <taxon>Ochrophyta</taxon>
        <taxon>Bacillariophyta</taxon>
        <taxon>Coscinodiscophyceae</taxon>
        <taxon>Corethrophycidae</taxon>
        <taxon>Corethrales</taxon>
        <taxon>Corethraceae</taxon>
        <taxon>Corethron</taxon>
    </lineage>
</organism>
<accession>A0A7S1BD86</accession>
<evidence type="ECO:0000256" key="5">
    <source>
        <dbReference type="RuleBase" id="RU363034"/>
    </source>
</evidence>
<dbReference type="InterPro" id="IPR009003">
    <property type="entry name" value="Peptidase_S1_PA"/>
</dbReference>
<dbReference type="PROSITE" id="PS00135">
    <property type="entry name" value="TRYPSIN_SER"/>
    <property type="match status" value="1"/>
</dbReference>
<protein>
    <recommendedName>
        <fullName evidence="6">Peptidase S1 domain-containing protein</fullName>
    </recommendedName>
</protein>
<feature type="domain" description="Peptidase S1" evidence="6">
    <location>
        <begin position="87"/>
        <end position="312"/>
    </location>
</feature>
<dbReference type="InterPro" id="IPR001314">
    <property type="entry name" value="Peptidase_S1A"/>
</dbReference>
<name>A0A7S1BD86_9STRA</name>
<evidence type="ECO:0000313" key="7">
    <source>
        <dbReference type="EMBL" id="CAD8882830.1"/>
    </source>
</evidence>
<dbReference type="InterPro" id="IPR018114">
    <property type="entry name" value="TRYPSIN_HIS"/>
</dbReference>
<dbReference type="InterPro" id="IPR033116">
    <property type="entry name" value="TRYPSIN_SER"/>
</dbReference>
<dbReference type="Pfam" id="PF00089">
    <property type="entry name" value="Trypsin"/>
    <property type="match status" value="1"/>
</dbReference>
<dbReference type="InterPro" id="IPR001254">
    <property type="entry name" value="Trypsin_dom"/>
</dbReference>
<dbReference type="InterPro" id="IPR043504">
    <property type="entry name" value="Peptidase_S1_PA_chymotrypsin"/>
</dbReference>
<keyword evidence="2" id="KW-0843">Virulence</keyword>
<dbReference type="GO" id="GO:0006508">
    <property type="term" value="P:proteolysis"/>
    <property type="evidence" value="ECO:0007669"/>
    <property type="project" value="UniProtKB-KW"/>
</dbReference>
<dbReference type="PROSITE" id="PS50240">
    <property type="entry name" value="TRYPSIN_DOM"/>
    <property type="match status" value="1"/>
</dbReference>
<dbReference type="PRINTS" id="PR00722">
    <property type="entry name" value="CHYMOTRYPSIN"/>
</dbReference>
<keyword evidence="4" id="KW-0325">Glycoprotein</keyword>
<keyword evidence="5" id="KW-0378">Hydrolase</keyword>
<dbReference type="InterPro" id="IPR050430">
    <property type="entry name" value="Peptidase_S1"/>
</dbReference>
<dbReference type="GO" id="GO:0004252">
    <property type="term" value="F:serine-type endopeptidase activity"/>
    <property type="evidence" value="ECO:0007669"/>
    <property type="project" value="InterPro"/>
</dbReference>
<evidence type="ECO:0000256" key="2">
    <source>
        <dbReference type="ARBA" id="ARBA00023026"/>
    </source>
</evidence>